<evidence type="ECO:0000256" key="6">
    <source>
        <dbReference type="SAM" id="SignalP"/>
    </source>
</evidence>
<feature type="signal peptide" evidence="6">
    <location>
        <begin position="1"/>
        <end position="19"/>
    </location>
</feature>
<dbReference type="PRINTS" id="PR00690">
    <property type="entry name" value="ADHESNFAMILY"/>
</dbReference>
<reference evidence="7 8" key="1">
    <citation type="submission" date="2010-08" db="EMBL/GenBank/DDBJ databases">
        <title>Complete sequence of Clostridium cellulovorans 743B.</title>
        <authorList>
            <consortium name="US DOE Joint Genome Institute"/>
            <person name="Lucas S."/>
            <person name="Copeland A."/>
            <person name="Lapidus A."/>
            <person name="Cheng J.-F."/>
            <person name="Bruce D."/>
            <person name="Goodwin L."/>
            <person name="Pitluck S."/>
            <person name="Chertkov O."/>
            <person name="Detter J.C."/>
            <person name="Han C."/>
            <person name="Tapia R."/>
            <person name="Land M."/>
            <person name="Hauser L."/>
            <person name="Chang Y.-J."/>
            <person name="Jeffries C."/>
            <person name="Kyrpides N."/>
            <person name="Ivanova N."/>
            <person name="Mikhailova N."/>
            <person name="Hemme C.L."/>
            <person name="Woyke T."/>
        </authorList>
    </citation>
    <scope>NUCLEOTIDE SEQUENCE [LARGE SCALE GENOMIC DNA]</scope>
    <source>
        <strain evidence="8">ATCC 35296 / DSM 3052 / OCM 3 / 743B</strain>
    </source>
</reference>
<dbReference type="eggNOG" id="COG0803">
    <property type="taxonomic scope" value="Bacteria"/>
</dbReference>
<sequence length="311" mass="34785">MLKRVTMLFVSAIFCVSIAGCDKKATSTEDSEKIQVVASFHAVKEITTLVGGDKVDIVSIVPSGTEAHDFEPKASDIKRIAGADIFIYNGLGMEEWVDDALNSAQNSELQIINLSKSSDLIKLSDEEQNHVDMEDTSENKEDHKHGEYDPHIWLSIKEVEKSILTIKDKLVEEDPENKSYYEENYNKNVKRLQDIYEEYKAKFDGLNNKSFIAGHEAFGYLCRDFSLKQIGVEDAFASGDPSPAKLKALVDYVKENKVKTIFSEEAASSKISDTLAKEVGATVKPLVTFENSGSYIDDMRKNLDIIYEGIK</sequence>
<dbReference type="PROSITE" id="PS51257">
    <property type="entry name" value="PROKAR_LIPOPROTEIN"/>
    <property type="match status" value="1"/>
</dbReference>
<dbReference type="SUPFAM" id="SSF53807">
    <property type="entry name" value="Helical backbone' metal receptor"/>
    <property type="match status" value="1"/>
</dbReference>
<evidence type="ECO:0000256" key="1">
    <source>
        <dbReference type="ARBA" id="ARBA00011028"/>
    </source>
</evidence>
<dbReference type="EMBL" id="CP002160">
    <property type="protein sequence ID" value="ADL49838.1"/>
    <property type="molecule type" value="Genomic_DNA"/>
</dbReference>
<dbReference type="InterPro" id="IPR050492">
    <property type="entry name" value="Bact_metal-bind_prot9"/>
</dbReference>
<evidence type="ECO:0000256" key="3">
    <source>
        <dbReference type="ARBA" id="ARBA00022729"/>
    </source>
</evidence>
<name>D9SMQ3_CLOC7</name>
<gene>
    <name evidence="7" type="ordered locus">Clocel_0049</name>
</gene>
<keyword evidence="5" id="KW-0175">Coiled coil</keyword>
<dbReference type="PANTHER" id="PTHR42953:SF3">
    <property type="entry name" value="HIGH-AFFINITY ZINC UPTAKE SYSTEM PROTEIN ZNUA"/>
    <property type="match status" value="1"/>
</dbReference>
<dbReference type="OrthoDB" id="9810636at2"/>
<dbReference type="PANTHER" id="PTHR42953">
    <property type="entry name" value="HIGH-AFFINITY ZINC UPTAKE SYSTEM PROTEIN ZNUA-RELATED"/>
    <property type="match status" value="1"/>
</dbReference>
<dbReference type="RefSeq" id="WP_010073052.1">
    <property type="nucleotide sequence ID" value="NC_014393.1"/>
</dbReference>
<dbReference type="GO" id="GO:0007155">
    <property type="term" value="P:cell adhesion"/>
    <property type="evidence" value="ECO:0007669"/>
    <property type="project" value="InterPro"/>
</dbReference>
<protein>
    <submittedName>
        <fullName evidence="7">Periplasmic solute binding protein</fullName>
    </submittedName>
</protein>
<dbReference type="HOGENOM" id="CLU_016838_1_0_9"/>
<evidence type="ECO:0000256" key="4">
    <source>
        <dbReference type="RuleBase" id="RU003512"/>
    </source>
</evidence>
<organism evidence="7 8">
    <name type="scientific">Clostridium cellulovorans (strain ATCC 35296 / DSM 3052 / OCM 3 / 743B)</name>
    <dbReference type="NCBI Taxonomy" id="573061"/>
    <lineage>
        <taxon>Bacteria</taxon>
        <taxon>Bacillati</taxon>
        <taxon>Bacillota</taxon>
        <taxon>Clostridia</taxon>
        <taxon>Eubacteriales</taxon>
        <taxon>Clostridiaceae</taxon>
        <taxon>Clostridium</taxon>
    </lineage>
</organism>
<dbReference type="STRING" id="573061.Clocel_0049"/>
<evidence type="ECO:0000313" key="7">
    <source>
        <dbReference type="EMBL" id="ADL49838.1"/>
    </source>
</evidence>
<feature type="chain" id="PRO_5039286728" evidence="6">
    <location>
        <begin position="20"/>
        <end position="311"/>
    </location>
</feature>
<comment type="similarity">
    <text evidence="1 4">Belongs to the bacterial solute-binding protein 9 family.</text>
</comment>
<dbReference type="InterPro" id="IPR006128">
    <property type="entry name" value="Lipoprotein_PsaA-like"/>
</dbReference>
<dbReference type="Gene3D" id="3.40.50.1980">
    <property type="entry name" value="Nitrogenase molybdenum iron protein domain"/>
    <property type="match status" value="2"/>
</dbReference>
<dbReference type="InterPro" id="IPR006129">
    <property type="entry name" value="AdhesinB"/>
</dbReference>
<accession>D9SMQ3</accession>
<dbReference type="AlphaFoldDB" id="D9SMQ3"/>
<keyword evidence="3 6" id="KW-0732">Signal</keyword>
<proteinExistence type="inferred from homology"/>
<dbReference type="KEGG" id="ccb:Clocel_0049"/>
<feature type="coiled-coil region" evidence="5">
    <location>
        <begin position="182"/>
        <end position="209"/>
    </location>
</feature>
<keyword evidence="2 4" id="KW-0813">Transport</keyword>
<dbReference type="PRINTS" id="PR00691">
    <property type="entry name" value="ADHESINB"/>
</dbReference>
<keyword evidence="8" id="KW-1185">Reference proteome</keyword>
<evidence type="ECO:0000256" key="2">
    <source>
        <dbReference type="ARBA" id="ARBA00022448"/>
    </source>
</evidence>
<evidence type="ECO:0000256" key="5">
    <source>
        <dbReference type="SAM" id="Coils"/>
    </source>
</evidence>
<evidence type="ECO:0000313" key="8">
    <source>
        <dbReference type="Proteomes" id="UP000002730"/>
    </source>
</evidence>
<dbReference type="GO" id="GO:0046872">
    <property type="term" value="F:metal ion binding"/>
    <property type="evidence" value="ECO:0007669"/>
    <property type="project" value="InterPro"/>
</dbReference>
<dbReference type="InterPro" id="IPR006127">
    <property type="entry name" value="ZnuA-like"/>
</dbReference>
<dbReference type="Proteomes" id="UP000002730">
    <property type="component" value="Chromosome"/>
</dbReference>
<dbReference type="Pfam" id="PF01297">
    <property type="entry name" value="ZnuA"/>
    <property type="match status" value="1"/>
</dbReference>
<dbReference type="GO" id="GO:0030001">
    <property type="term" value="P:metal ion transport"/>
    <property type="evidence" value="ECO:0007669"/>
    <property type="project" value="InterPro"/>
</dbReference>